<dbReference type="Proteomes" id="UP001428341">
    <property type="component" value="Unassembled WGS sequence"/>
</dbReference>
<reference evidence="1 2" key="1">
    <citation type="submission" date="2024-05" db="EMBL/GenBank/DDBJ databases">
        <title>Haplotype-resolved chromosome-level genome assembly of Huyou (Citrus changshanensis).</title>
        <authorList>
            <person name="Miao C."/>
            <person name="Chen W."/>
            <person name="Wu Y."/>
            <person name="Wang L."/>
            <person name="Zhao S."/>
            <person name="Grierson D."/>
            <person name="Xu C."/>
            <person name="Chen K."/>
        </authorList>
    </citation>
    <scope>NUCLEOTIDE SEQUENCE [LARGE SCALE GENOMIC DNA]</scope>
    <source>
        <strain evidence="1">01-14</strain>
        <tissue evidence="1">Leaf</tissue>
    </source>
</reference>
<name>A0AAP0M3W1_9ROSI</name>
<evidence type="ECO:0000313" key="1">
    <source>
        <dbReference type="EMBL" id="KAK9193700.1"/>
    </source>
</evidence>
<dbReference type="AlphaFoldDB" id="A0AAP0M3W1"/>
<organism evidence="1 2">
    <name type="scientific">Citrus x changshan-huyou</name>
    <dbReference type="NCBI Taxonomy" id="2935761"/>
    <lineage>
        <taxon>Eukaryota</taxon>
        <taxon>Viridiplantae</taxon>
        <taxon>Streptophyta</taxon>
        <taxon>Embryophyta</taxon>
        <taxon>Tracheophyta</taxon>
        <taxon>Spermatophyta</taxon>
        <taxon>Magnoliopsida</taxon>
        <taxon>eudicotyledons</taxon>
        <taxon>Gunneridae</taxon>
        <taxon>Pentapetalae</taxon>
        <taxon>rosids</taxon>
        <taxon>malvids</taxon>
        <taxon>Sapindales</taxon>
        <taxon>Rutaceae</taxon>
        <taxon>Aurantioideae</taxon>
        <taxon>Citrus</taxon>
    </lineage>
</organism>
<proteinExistence type="predicted"/>
<keyword evidence="2" id="KW-1185">Reference proteome</keyword>
<protein>
    <submittedName>
        <fullName evidence="1">Uncharacterized protein</fullName>
    </submittedName>
</protein>
<comment type="caution">
    <text evidence="1">The sequence shown here is derived from an EMBL/GenBank/DDBJ whole genome shotgun (WGS) entry which is preliminary data.</text>
</comment>
<accession>A0AAP0M3W1</accession>
<gene>
    <name evidence="1" type="ORF">WN944_004397</name>
</gene>
<sequence length="76" mass="8422">MTKVNGGRPTYAGWELLGFQNAAFTRLFSFVDSDKTVQKATSAEYSRNKTIEFHLLVSQSLANFLLLEGTSFGGRV</sequence>
<dbReference type="EMBL" id="JBCGBO010000006">
    <property type="protein sequence ID" value="KAK9193700.1"/>
    <property type="molecule type" value="Genomic_DNA"/>
</dbReference>
<evidence type="ECO:0000313" key="2">
    <source>
        <dbReference type="Proteomes" id="UP001428341"/>
    </source>
</evidence>